<dbReference type="KEGG" id="fpu:FPSE_07795"/>
<organism evidence="1 2">
    <name type="scientific">Fusarium pseudograminearum (strain CS3096)</name>
    <name type="common">Wheat and barley crown-rot fungus</name>
    <dbReference type="NCBI Taxonomy" id="1028729"/>
    <lineage>
        <taxon>Eukaryota</taxon>
        <taxon>Fungi</taxon>
        <taxon>Dikarya</taxon>
        <taxon>Ascomycota</taxon>
        <taxon>Pezizomycotina</taxon>
        <taxon>Sordariomycetes</taxon>
        <taxon>Hypocreomycetidae</taxon>
        <taxon>Hypocreales</taxon>
        <taxon>Nectriaceae</taxon>
        <taxon>Fusarium</taxon>
    </lineage>
</organism>
<sequence length="353" mass="38784">MKPAVQKVINYGLGNLRLIFKYATEIGSVPVTGLESPFDDTFAKSIMKITSENENFPKKNSTVIIYTTPAAQGYVQMAALSSVMGYDKLIGANVAYFPGTKFFSEFPISIGKNIWNSFGFDRFTDMHKATGLPSGTILKNGGKTVIMDGKLKESVAEFCNSSNGKFGSVNQQSITGIGKLEKGKDLYIFAHSLGTALSMPFLYQSLASGNFGRIIVVTAGGYCSTNDVAAKQLQDMGLEIYNLQTLGDPITEWSHFESPGFAVLQVHLLFFPYVSLTQEATGNVWFGNRRGWVQKSSVDSAVKREGYADKINNVRQIYCTDVPQGDYKINVHYYKDISGKAPPIPWAVAWLVL</sequence>
<proteinExistence type="predicted"/>
<dbReference type="RefSeq" id="XP_009259188.1">
    <property type="nucleotide sequence ID" value="XM_009260913.1"/>
</dbReference>
<dbReference type="EMBL" id="AFNW01000265">
    <property type="protein sequence ID" value="EKJ72053.1"/>
    <property type="molecule type" value="Genomic_DNA"/>
</dbReference>
<reference evidence="1 2" key="1">
    <citation type="journal article" date="2012" name="PLoS Pathog.">
        <title>Comparative pathogenomics reveals horizontally acquired novel virulence genes in fungi infecting cereal hosts.</title>
        <authorList>
            <person name="Gardiner D.M."/>
            <person name="McDonald M.C."/>
            <person name="Covarelli L."/>
            <person name="Solomon P.S."/>
            <person name="Rusu A.G."/>
            <person name="Marshall M."/>
            <person name="Kazan K."/>
            <person name="Chakraborty S."/>
            <person name="McDonald B.A."/>
            <person name="Manners J.M."/>
        </authorList>
    </citation>
    <scope>NUCLEOTIDE SEQUENCE [LARGE SCALE GENOMIC DNA]</scope>
    <source>
        <strain evidence="1 2">CS3096</strain>
    </source>
</reference>
<dbReference type="Proteomes" id="UP000007978">
    <property type="component" value="Chromosome 3"/>
</dbReference>
<evidence type="ECO:0000313" key="2">
    <source>
        <dbReference type="Proteomes" id="UP000007978"/>
    </source>
</evidence>
<dbReference type="HOGENOM" id="CLU_785365_0_0_1"/>
<protein>
    <submittedName>
        <fullName evidence="1">Uncharacterized protein</fullName>
    </submittedName>
</protein>
<gene>
    <name evidence="1" type="ORF">FPSE_07795</name>
</gene>
<comment type="caution">
    <text evidence="1">The sequence shown here is derived from an EMBL/GenBank/DDBJ whole genome shotgun (WGS) entry which is preliminary data.</text>
</comment>
<accession>K3VGI2</accession>
<keyword evidence="2" id="KW-1185">Reference proteome</keyword>
<name>K3VGI2_FUSPC</name>
<evidence type="ECO:0000313" key="1">
    <source>
        <dbReference type="EMBL" id="EKJ72053.1"/>
    </source>
</evidence>
<dbReference type="OrthoDB" id="10256524at2759"/>
<dbReference type="AlphaFoldDB" id="K3VGI2"/>
<dbReference type="GeneID" id="20366413"/>